<evidence type="ECO:0000256" key="1">
    <source>
        <dbReference type="ARBA" id="ARBA00004202"/>
    </source>
</evidence>
<evidence type="ECO:0000259" key="9">
    <source>
        <dbReference type="PROSITE" id="PS50893"/>
    </source>
</evidence>
<dbReference type="EMBL" id="DVFJ01000014">
    <property type="protein sequence ID" value="HIQ71554.1"/>
    <property type="molecule type" value="Genomic_DNA"/>
</dbReference>
<dbReference type="PANTHER" id="PTHR43790">
    <property type="entry name" value="CARBOHYDRATE TRANSPORT ATP-BINDING PROTEIN MG119-RELATED"/>
    <property type="match status" value="1"/>
</dbReference>
<dbReference type="InterPro" id="IPR003439">
    <property type="entry name" value="ABC_transporter-like_ATP-bd"/>
</dbReference>
<gene>
    <name evidence="10" type="ORF">IAB73_05020</name>
</gene>
<dbReference type="AlphaFoldDB" id="A0A9D1CRI8"/>
<proteinExistence type="predicted"/>
<evidence type="ECO:0000256" key="6">
    <source>
        <dbReference type="ARBA" id="ARBA00022840"/>
    </source>
</evidence>
<reference evidence="10" key="2">
    <citation type="journal article" date="2021" name="PeerJ">
        <title>Extensive microbial diversity within the chicken gut microbiome revealed by metagenomics and culture.</title>
        <authorList>
            <person name="Gilroy R."/>
            <person name="Ravi A."/>
            <person name="Getino M."/>
            <person name="Pursley I."/>
            <person name="Horton D.L."/>
            <person name="Alikhan N.F."/>
            <person name="Baker D."/>
            <person name="Gharbi K."/>
            <person name="Hall N."/>
            <person name="Watson M."/>
            <person name="Adriaenssens E.M."/>
            <person name="Foster-Nyarko E."/>
            <person name="Jarju S."/>
            <person name="Secka A."/>
            <person name="Antonio M."/>
            <person name="Oren A."/>
            <person name="Chaudhuri R.R."/>
            <person name="La Ragione R."/>
            <person name="Hildebrand F."/>
            <person name="Pallen M.J."/>
        </authorList>
    </citation>
    <scope>NUCLEOTIDE SEQUENCE</scope>
    <source>
        <strain evidence="10">ChiSxjej2B14-6234</strain>
    </source>
</reference>
<dbReference type="GO" id="GO:0016887">
    <property type="term" value="F:ATP hydrolysis activity"/>
    <property type="evidence" value="ECO:0007669"/>
    <property type="project" value="InterPro"/>
</dbReference>
<evidence type="ECO:0000313" key="11">
    <source>
        <dbReference type="Proteomes" id="UP000886887"/>
    </source>
</evidence>
<keyword evidence="7" id="KW-1278">Translocase</keyword>
<keyword evidence="5" id="KW-0547">Nucleotide-binding</keyword>
<dbReference type="FunFam" id="3.40.50.300:FF:000127">
    <property type="entry name" value="Ribose import ATP-binding protein RbsA"/>
    <property type="match status" value="1"/>
</dbReference>
<dbReference type="GO" id="GO:0005524">
    <property type="term" value="F:ATP binding"/>
    <property type="evidence" value="ECO:0007669"/>
    <property type="project" value="UniProtKB-KW"/>
</dbReference>
<comment type="caution">
    <text evidence="10">The sequence shown here is derived from an EMBL/GenBank/DDBJ whole genome shotgun (WGS) entry which is preliminary data.</text>
</comment>
<keyword evidence="6 10" id="KW-0067">ATP-binding</keyword>
<dbReference type="PANTHER" id="PTHR43790:SF9">
    <property type="entry name" value="GALACTOFURANOSE TRANSPORTER ATP-BINDING PROTEIN YTFR"/>
    <property type="match status" value="1"/>
</dbReference>
<organism evidence="10 11">
    <name type="scientific">Candidatus Onthenecus intestinigallinarum</name>
    <dbReference type="NCBI Taxonomy" id="2840875"/>
    <lineage>
        <taxon>Bacteria</taxon>
        <taxon>Bacillati</taxon>
        <taxon>Bacillota</taxon>
        <taxon>Clostridia</taxon>
        <taxon>Eubacteriales</taxon>
        <taxon>Candidatus Onthenecus</taxon>
    </lineage>
</organism>
<dbReference type="Pfam" id="PF00005">
    <property type="entry name" value="ABC_tran"/>
    <property type="match status" value="2"/>
</dbReference>
<feature type="domain" description="ABC transporter" evidence="9">
    <location>
        <begin position="16"/>
        <end position="251"/>
    </location>
</feature>
<evidence type="ECO:0000313" key="10">
    <source>
        <dbReference type="EMBL" id="HIQ71554.1"/>
    </source>
</evidence>
<keyword evidence="8" id="KW-0472">Membrane</keyword>
<name>A0A9D1CRI8_9FIRM</name>
<keyword evidence="3" id="KW-1003">Cell membrane</keyword>
<dbReference type="SMART" id="SM00382">
    <property type="entry name" value="AAA"/>
    <property type="match status" value="1"/>
</dbReference>
<evidence type="ECO:0000256" key="3">
    <source>
        <dbReference type="ARBA" id="ARBA00022475"/>
    </source>
</evidence>
<feature type="domain" description="ABC transporter" evidence="9">
    <location>
        <begin position="263"/>
        <end position="507"/>
    </location>
</feature>
<dbReference type="PROSITE" id="PS50893">
    <property type="entry name" value="ABC_TRANSPORTER_2"/>
    <property type="match status" value="2"/>
</dbReference>
<keyword evidence="2" id="KW-0813">Transport</keyword>
<evidence type="ECO:0000256" key="8">
    <source>
        <dbReference type="ARBA" id="ARBA00023136"/>
    </source>
</evidence>
<sequence>MALKKPKKPGQQPLALQMRGIEKSFHRNAVLRGVDLTVRRGEIRALLGENGAGKSTLMNILGGIVPMDAGEILLDGKPVRIASARDAIDNGIAFIHQELNLVSDLRVYENIFLGCELRRGLRLNHWGMRVQTNQILRHMKLPLSADALVGNLDASYRQVVEIARALRQHARILIMDEPTTSLTDVEIHSVFRLLRTLRDRGMAVLFISHKLGEVRALCDTYTVLRDGEVVASGDVKDVDERDLARFMVGRDVSAADDYAPRPLGEEALRVEAFSSPRRFIDISFSMRAGEIVGFTGLLGDGRSELFSAIFGCDPHVTGSMFVGGRRVRVRSTEQALRLGIGYVPRNRKENGIVKDMSILHNASLVTLRSLRRRHRPGLDLRLERERFARRAQEMRIRMGSMDDAITSLSGGNQQKVVLAKWLDANPRVMIFDNPTQGVDVGAKEEIYALIRGLAASGVAVAVLSSEAQEIIRLCDRTFVLYHGLIQDELPRERMTEENIMLLATGGDLAGAQDVVGGND</sequence>
<dbReference type="Proteomes" id="UP000886887">
    <property type="component" value="Unassembled WGS sequence"/>
</dbReference>
<dbReference type="CDD" id="cd03216">
    <property type="entry name" value="ABC_Carb_Monos_I"/>
    <property type="match status" value="1"/>
</dbReference>
<dbReference type="SUPFAM" id="SSF52540">
    <property type="entry name" value="P-loop containing nucleoside triphosphate hydrolases"/>
    <property type="match status" value="2"/>
</dbReference>
<dbReference type="GO" id="GO:0005886">
    <property type="term" value="C:plasma membrane"/>
    <property type="evidence" value="ECO:0007669"/>
    <property type="project" value="UniProtKB-SubCell"/>
</dbReference>
<dbReference type="InterPro" id="IPR003593">
    <property type="entry name" value="AAA+_ATPase"/>
</dbReference>
<dbReference type="InterPro" id="IPR017871">
    <property type="entry name" value="ABC_transporter-like_CS"/>
</dbReference>
<accession>A0A9D1CRI8</accession>
<protein>
    <submittedName>
        <fullName evidence="10">Sugar ABC transporter ATP-binding protein</fullName>
    </submittedName>
</protein>
<evidence type="ECO:0000256" key="2">
    <source>
        <dbReference type="ARBA" id="ARBA00022448"/>
    </source>
</evidence>
<evidence type="ECO:0000256" key="7">
    <source>
        <dbReference type="ARBA" id="ARBA00022967"/>
    </source>
</evidence>
<reference evidence="10" key="1">
    <citation type="submission" date="2020-10" db="EMBL/GenBank/DDBJ databases">
        <authorList>
            <person name="Gilroy R."/>
        </authorList>
    </citation>
    <scope>NUCLEOTIDE SEQUENCE</scope>
    <source>
        <strain evidence="10">ChiSxjej2B14-6234</strain>
    </source>
</reference>
<comment type="subcellular location">
    <subcellularLocation>
        <location evidence="1">Cell membrane</location>
        <topology evidence="1">Peripheral membrane protein</topology>
    </subcellularLocation>
</comment>
<dbReference type="CDD" id="cd03215">
    <property type="entry name" value="ABC_Carb_Monos_II"/>
    <property type="match status" value="1"/>
</dbReference>
<dbReference type="PROSITE" id="PS00211">
    <property type="entry name" value="ABC_TRANSPORTER_1"/>
    <property type="match status" value="1"/>
</dbReference>
<evidence type="ECO:0000256" key="5">
    <source>
        <dbReference type="ARBA" id="ARBA00022741"/>
    </source>
</evidence>
<evidence type="ECO:0000256" key="4">
    <source>
        <dbReference type="ARBA" id="ARBA00022737"/>
    </source>
</evidence>
<keyword evidence="4" id="KW-0677">Repeat</keyword>
<dbReference type="Gene3D" id="3.40.50.300">
    <property type="entry name" value="P-loop containing nucleotide triphosphate hydrolases"/>
    <property type="match status" value="2"/>
</dbReference>
<dbReference type="InterPro" id="IPR027417">
    <property type="entry name" value="P-loop_NTPase"/>
</dbReference>
<dbReference type="InterPro" id="IPR050107">
    <property type="entry name" value="ABC_carbohydrate_import_ATPase"/>
</dbReference>